<evidence type="ECO:0000313" key="2">
    <source>
        <dbReference type="Proteomes" id="UP000317835"/>
    </source>
</evidence>
<protein>
    <recommendedName>
        <fullName evidence="3">Ribbon-helix-helix protein CopG domain-containing protein</fullName>
    </recommendedName>
</protein>
<proteinExistence type="predicted"/>
<dbReference type="Proteomes" id="UP000317835">
    <property type="component" value="Chromosome"/>
</dbReference>
<evidence type="ECO:0008006" key="3">
    <source>
        <dbReference type="Google" id="ProtNLM"/>
    </source>
</evidence>
<organism evidence="1 2">
    <name type="scientific">Tautonia plasticadhaerens</name>
    <dbReference type="NCBI Taxonomy" id="2527974"/>
    <lineage>
        <taxon>Bacteria</taxon>
        <taxon>Pseudomonadati</taxon>
        <taxon>Planctomycetota</taxon>
        <taxon>Planctomycetia</taxon>
        <taxon>Isosphaerales</taxon>
        <taxon>Isosphaeraceae</taxon>
        <taxon>Tautonia</taxon>
    </lineage>
</organism>
<keyword evidence="2" id="KW-1185">Reference proteome</keyword>
<evidence type="ECO:0000313" key="1">
    <source>
        <dbReference type="EMBL" id="QDV34424.1"/>
    </source>
</evidence>
<accession>A0A518H0Q0</accession>
<dbReference type="KEGG" id="tpla:ElP_23100"/>
<dbReference type="EMBL" id="CP036426">
    <property type="protein sequence ID" value="QDV34424.1"/>
    <property type="molecule type" value="Genomic_DNA"/>
</dbReference>
<name>A0A518H0Q0_9BACT</name>
<dbReference type="AlphaFoldDB" id="A0A518H0Q0"/>
<reference evidence="1 2" key="1">
    <citation type="submission" date="2019-02" db="EMBL/GenBank/DDBJ databases">
        <title>Deep-cultivation of Planctomycetes and their phenomic and genomic characterization uncovers novel biology.</title>
        <authorList>
            <person name="Wiegand S."/>
            <person name="Jogler M."/>
            <person name="Boedeker C."/>
            <person name="Pinto D."/>
            <person name="Vollmers J."/>
            <person name="Rivas-Marin E."/>
            <person name="Kohn T."/>
            <person name="Peeters S.H."/>
            <person name="Heuer A."/>
            <person name="Rast P."/>
            <person name="Oberbeckmann S."/>
            <person name="Bunk B."/>
            <person name="Jeske O."/>
            <person name="Meyerdierks A."/>
            <person name="Storesund J.E."/>
            <person name="Kallscheuer N."/>
            <person name="Luecker S."/>
            <person name="Lage O.M."/>
            <person name="Pohl T."/>
            <person name="Merkel B.J."/>
            <person name="Hornburger P."/>
            <person name="Mueller R.-W."/>
            <person name="Bruemmer F."/>
            <person name="Labrenz M."/>
            <person name="Spormann A.M."/>
            <person name="Op den Camp H."/>
            <person name="Overmann J."/>
            <person name="Amann R."/>
            <person name="Jetten M.S.M."/>
            <person name="Mascher T."/>
            <person name="Medema M.H."/>
            <person name="Devos D.P."/>
            <person name="Kaster A.-K."/>
            <person name="Ovreas L."/>
            <person name="Rohde M."/>
            <person name="Galperin M.Y."/>
            <person name="Jogler C."/>
        </authorList>
    </citation>
    <scope>NUCLEOTIDE SEQUENCE [LARGE SCALE GENOMIC DNA]</scope>
    <source>
        <strain evidence="1 2">ElP</strain>
    </source>
</reference>
<dbReference type="RefSeq" id="WP_145269299.1">
    <property type="nucleotide sequence ID" value="NZ_CP036426.1"/>
</dbReference>
<sequence>MDEAKRGRGRPPAENPRSKFVKIRARPEWADWLRDIAEQSGRDAADIIGEALESWAKRKKLPAPPER</sequence>
<gene>
    <name evidence="1" type="ORF">ElP_23100</name>
</gene>